<proteinExistence type="predicted"/>
<reference evidence="1 2" key="1">
    <citation type="journal article" date="2016" name="ISME J.">
        <title>Chasing the elusive Euryarchaeota class WSA2: genomes reveal a uniquely fastidious methyl-reducing methanogen.</title>
        <authorList>
            <person name="Nobu M.K."/>
            <person name="Narihiro T."/>
            <person name="Kuroda K."/>
            <person name="Mei R."/>
            <person name="Liu W.T."/>
        </authorList>
    </citation>
    <scope>NUCLEOTIDE SEQUENCE [LARGE SCALE GENOMIC DNA]</scope>
    <source>
        <strain evidence="1">U1lsi0528_Bin055</strain>
    </source>
</reference>
<gene>
    <name evidence="1" type="ORF">AMQ22_02227</name>
</gene>
<accession>A0A150IJY0</accession>
<comment type="caution">
    <text evidence="1">The sequence shown here is derived from an EMBL/GenBank/DDBJ whole genome shotgun (WGS) entry which is preliminary data.</text>
</comment>
<organism evidence="1 2">
    <name type="scientific">Candidatus Methanofastidiosum methylothiophilum</name>
    <dbReference type="NCBI Taxonomy" id="1705564"/>
    <lineage>
        <taxon>Archaea</taxon>
        <taxon>Methanobacteriati</taxon>
        <taxon>Methanobacteriota</taxon>
        <taxon>Stenosarchaea group</taxon>
        <taxon>Candidatus Methanofastidiosia</taxon>
        <taxon>Candidatus Methanofastidiosales</taxon>
        <taxon>Candidatus Methanofastidiosaceae</taxon>
        <taxon>Candidatus Methanofastidiosum</taxon>
    </lineage>
</organism>
<dbReference type="EMBL" id="LNGC01000240">
    <property type="protein sequence ID" value="KYC45222.1"/>
    <property type="molecule type" value="Genomic_DNA"/>
</dbReference>
<name>A0A150IJY0_9EURY</name>
<sequence length="38" mass="4304">MQEAIEALEELLDASEPLEEKTLKSFLETIIKEVKNNG</sequence>
<evidence type="ECO:0000313" key="2">
    <source>
        <dbReference type="Proteomes" id="UP000075398"/>
    </source>
</evidence>
<evidence type="ECO:0000313" key="1">
    <source>
        <dbReference type="EMBL" id="KYC45222.1"/>
    </source>
</evidence>
<dbReference type="Proteomes" id="UP000075398">
    <property type="component" value="Unassembled WGS sequence"/>
</dbReference>
<protein>
    <submittedName>
        <fullName evidence="1">Uncharacterized protein</fullName>
    </submittedName>
</protein>
<dbReference type="AlphaFoldDB" id="A0A150IJY0"/>